<evidence type="ECO:0000256" key="8">
    <source>
        <dbReference type="ARBA" id="ARBA00023136"/>
    </source>
</evidence>
<evidence type="ECO:0000259" key="12">
    <source>
        <dbReference type="PROSITE" id="PS50104"/>
    </source>
</evidence>
<dbReference type="PRINTS" id="PR01537">
    <property type="entry name" value="INTRLKN1R1F"/>
</dbReference>
<evidence type="ECO:0000256" key="6">
    <source>
        <dbReference type="ARBA" id="ARBA00022737"/>
    </source>
</evidence>
<feature type="transmembrane region" description="Helical" evidence="11">
    <location>
        <begin position="440"/>
        <end position="463"/>
    </location>
</feature>
<keyword evidence="3" id="KW-0433">Leucine-rich repeat</keyword>
<dbReference type="SUPFAM" id="SSF52200">
    <property type="entry name" value="Toll/Interleukin receptor TIR domain"/>
    <property type="match status" value="1"/>
</dbReference>
<dbReference type="SUPFAM" id="SSF52058">
    <property type="entry name" value="L domain-like"/>
    <property type="match status" value="2"/>
</dbReference>
<evidence type="ECO:0000313" key="13">
    <source>
        <dbReference type="EMBL" id="KAK6171552.1"/>
    </source>
</evidence>
<dbReference type="GO" id="GO:0005886">
    <property type="term" value="C:plasma membrane"/>
    <property type="evidence" value="ECO:0007669"/>
    <property type="project" value="TreeGrafter"/>
</dbReference>
<evidence type="ECO:0000256" key="1">
    <source>
        <dbReference type="ARBA" id="ARBA00004167"/>
    </source>
</evidence>
<keyword evidence="8 11" id="KW-0472">Membrane</keyword>
<gene>
    <name evidence="13" type="ORF">SNE40_019716</name>
</gene>
<evidence type="ECO:0000256" key="5">
    <source>
        <dbReference type="ARBA" id="ARBA00022729"/>
    </source>
</evidence>
<dbReference type="SMART" id="SM00255">
    <property type="entry name" value="TIR"/>
    <property type="match status" value="1"/>
</dbReference>
<sequence length="634" mass="74140">MTLLDLSFNNITTIEIGAFYFLRHTLKELDLSDNTALGFETLGDSMFGLVNSTLKVLKINRIVNEYRICVCINKTTLKYFKYTVIEKIYVDGNRIDIFQKGAILLLPDTLKYVSAKSNRFTLGTYLHSDPLHVYGIQELDLSYQMENDRNLHDLYINYRNDFTQQRRDPIQCNNGLKLKKEIRTQPDSQILIHIPPNLTTLYLDNLQLPFCLSHMRFSNNSLGSVSLAMNNFWSWEGPISGVKTIKHLNLSNNFCNKITPGFFCEFTSLETLDLRNNFLESAICSDTNGTLFSNLTQLKEINLSYNNLWFIPKNLFRGLIKCEKIDLGHNNMLSKHFFFTIRHMVNLSSIDFKENGLKWISESMQLELEFSGNLTVDFSDNKFYCICDYLSFLSWMFSTRRLHFKNFDNYVCDFMNGTIVTFANKELIFNELNIKCENKLWYFFGALGGTLTLVGIIIGTSTYRFRWKLRYLYYSARRSNKIHHENDDSFEYDAFISYSEDARLFVDQTMKLRIEEEAGLKLCLHNRDFLPSLPIAEGIVTAVKTSRKTVLVMSPDFVKSYWCLYEMNMADMESQHTGRDVLLILLYKHIKYDQIPPTVMYQIKSHTYIEYPNTDDDSEEMDIFWDNFKIAIEC</sequence>
<keyword evidence="4 11" id="KW-0812">Transmembrane</keyword>
<comment type="caution">
    <text evidence="13">The sequence shown here is derived from an EMBL/GenBank/DDBJ whole genome shotgun (WGS) entry which is preliminary data.</text>
</comment>
<evidence type="ECO:0000256" key="4">
    <source>
        <dbReference type="ARBA" id="ARBA00022692"/>
    </source>
</evidence>
<dbReference type="AlphaFoldDB" id="A0AAN8P6F3"/>
<dbReference type="PANTHER" id="PTHR24365">
    <property type="entry name" value="TOLL-LIKE RECEPTOR"/>
    <property type="match status" value="1"/>
</dbReference>
<evidence type="ECO:0000256" key="9">
    <source>
        <dbReference type="ARBA" id="ARBA00023170"/>
    </source>
</evidence>
<dbReference type="PROSITE" id="PS50104">
    <property type="entry name" value="TIR"/>
    <property type="match status" value="1"/>
</dbReference>
<evidence type="ECO:0000256" key="2">
    <source>
        <dbReference type="ARBA" id="ARBA00009634"/>
    </source>
</evidence>
<dbReference type="Gene3D" id="3.80.10.10">
    <property type="entry name" value="Ribonuclease Inhibitor"/>
    <property type="match status" value="3"/>
</dbReference>
<dbReference type="Proteomes" id="UP001347796">
    <property type="component" value="Unassembled WGS sequence"/>
</dbReference>
<dbReference type="InterPro" id="IPR032675">
    <property type="entry name" value="LRR_dom_sf"/>
</dbReference>
<evidence type="ECO:0000256" key="11">
    <source>
        <dbReference type="SAM" id="Phobius"/>
    </source>
</evidence>
<dbReference type="Gene3D" id="3.40.50.10140">
    <property type="entry name" value="Toll/interleukin-1 receptor homology (TIR) domain"/>
    <property type="match status" value="1"/>
</dbReference>
<accession>A0AAN8P6F3</accession>
<protein>
    <recommendedName>
        <fullName evidence="12">TIR domain-containing protein</fullName>
    </recommendedName>
</protein>
<evidence type="ECO:0000313" key="14">
    <source>
        <dbReference type="Proteomes" id="UP001347796"/>
    </source>
</evidence>
<comment type="similarity">
    <text evidence="2">Belongs to the Toll-like receptor family.</text>
</comment>
<proteinExistence type="inferred from homology"/>
<keyword evidence="10" id="KW-0325">Glycoprotein</keyword>
<feature type="domain" description="TIR" evidence="12">
    <location>
        <begin position="490"/>
        <end position="632"/>
    </location>
</feature>
<keyword evidence="9" id="KW-0675">Receptor</keyword>
<dbReference type="GO" id="GO:0038023">
    <property type="term" value="F:signaling receptor activity"/>
    <property type="evidence" value="ECO:0007669"/>
    <property type="project" value="TreeGrafter"/>
</dbReference>
<dbReference type="Pfam" id="PF01582">
    <property type="entry name" value="TIR"/>
    <property type="match status" value="1"/>
</dbReference>
<dbReference type="InterPro" id="IPR001611">
    <property type="entry name" value="Leu-rich_rpt"/>
</dbReference>
<keyword evidence="7 11" id="KW-1133">Transmembrane helix</keyword>
<evidence type="ECO:0000256" key="10">
    <source>
        <dbReference type="ARBA" id="ARBA00023180"/>
    </source>
</evidence>
<organism evidence="13 14">
    <name type="scientific">Patella caerulea</name>
    <name type="common">Rayed Mediterranean limpet</name>
    <dbReference type="NCBI Taxonomy" id="87958"/>
    <lineage>
        <taxon>Eukaryota</taxon>
        <taxon>Metazoa</taxon>
        <taxon>Spiralia</taxon>
        <taxon>Lophotrochozoa</taxon>
        <taxon>Mollusca</taxon>
        <taxon>Gastropoda</taxon>
        <taxon>Patellogastropoda</taxon>
        <taxon>Patelloidea</taxon>
        <taxon>Patellidae</taxon>
        <taxon>Patella</taxon>
    </lineage>
</organism>
<dbReference type="InterPro" id="IPR003591">
    <property type="entry name" value="Leu-rich_rpt_typical-subtyp"/>
</dbReference>
<keyword evidence="5" id="KW-0732">Signal</keyword>
<keyword evidence="14" id="KW-1185">Reference proteome</keyword>
<dbReference type="Pfam" id="PF13855">
    <property type="entry name" value="LRR_8"/>
    <property type="match status" value="1"/>
</dbReference>
<evidence type="ECO:0000256" key="7">
    <source>
        <dbReference type="ARBA" id="ARBA00022989"/>
    </source>
</evidence>
<dbReference type="SMART" id="SM00369">
    <property type="entry name" value="LRR_TYP"/>
    <property type="match status" value="3"/>
</dbReference>
<evidence type="ECO:0000256" key="3">
    <source>
        <dbReference type="ARBA" id="ARBA00022614"/>
    </source>
</evidence>
<dbReference type="InterPro" id="IPR000157">
    <property type="entry name" value="TIR_dom"/>
</dbReference>
<dbReference type="GO" id="GO:0007165">
    <property type="term" value="P:signal transduction"/>
    <property type="evidence" value="ECO:0007669"/>
    <property type="project" value="InterPro"/>
</dbReference>
<keyword evidence="6" id="KW-0677">Repeat</keyword>
<dbReference type="InterPro" id="IPR035897">
    <property type="entry name" value="Toll_tir_struct_dom_sf"/>
</dbReference>
<reference evidence="13 14" key="1">
    <citation type="submission" date="2024-01" db="EMBL/GenBank/DDBJ databases">
        <title>The genome of the rayed Mediterranean limpet Patella caerulea (Linnaeus, 1758).</title>
        <authorList>
            <person name="Anh-Thu Weber A."/>
            <person name="Halstead-Nussloch G."/>
        </authorList>
    </citation>
    <scope>NUCLEOTIDE SEQUENCE [LARGE SCALE GENOMIC DNA]</scope>
    <source>
        <strain evidence="13">AATW-2023a</strain>
        <tissue evidence="13">Whole specimen</tissue>
    </source>
</reference>
<dbReference type="PANTHER" id="PTHR24365:SF541">
    <property type="entry name" value="PROTEIN TOLL-RELATED"/>
    <property type="match status" value="1"/>
</dbReference>
<dbReference type="EMBL" id="JAZGQO010000014">
    <property type="protein sequence ID" value="KAK6171552.1"/>
    <property type="molecule type" value="Genomic_DNA"/>
</dbReference>
<comment type="subcellular location">
    <subcellularLocation>
        <location evidence="1">Membrane</location>
        <topology evidence="1">Single-pass membrane protein</topology>
    </subcellularLocation>
</comment>
<name>A0AAN8P6F3_PATCE</name>